<evidence type="ECO:0000256" key="3">
    <source>
        <dbReference type="ARBA" id="ARBA00022691"/>
    </source>
</evidence>
<keyword evidence="9" id="KW-1185">Reference proteome</keyword>
<dbReference type="KEGG" id="ccv:CCV52592_1472"/>
<dbReference type="GO" id="GO:0003824">
    <property type="term" value="F:catalytic activity"/>
    <property type="evidence" value="ECO:0007669"/>
    <property type="project" value="InterPro"/>
</dbReference>
<evidence type="ECO:0000313" key="8">
    <source>
        <dbReference type="EMBL" id="EAT99991.1"/>
    </source>
</evidence>
<dbReference type="InterPro" id="IPR007197">
    <property type="entry name" value="rSAM"/>
</dbReference>
<keyword evidence="5" id="KW-0408">Iron</keyword>
<keyword evidence="3" id="KW-0949">S-adenosyl-L-methionine</keyword>
<feature type="domain" description="Radical SAM core" evidence="7">
    <location>
        <begin position="9"/>
        <end position="237"/>
    </location>
</feature>
<comment type="cofactor">
    <cofactor evidence="1">
        <name>[4Fe-4S] cluster</name>
        <dbReference type="ChEBI" id="CHEBI:49883"/>
    </cofactor>
</comment>
<dbReference type="InterPro" id="IPR013785">
    <property type="entry name" value="Aldolase_TIM"/>
</dbReference>
<dbReference type="GO" id="GO:0051539">
    <property type="term" value="F:4 iron, 4 sulfur cluster binding"/>
    <property type="evidence" value="ECO:0007669"/>
    <property type="project" value="UniProtKB-KW"/>
</dbReference>
<dbReference type="EMBL" id="CP000767">
    <property type="protein sequence ID" value="EAT99991.1"/>
    <property type="molecule type" value="Genomic_DNA"/>
</dbReference>
<dbReference type="PANTHER" id="PTHR43787:SF11">
    <property type="entry name" value="UPF0026 PROTEIN SLR1464"/>
    <property type="match status" value="1"/>
</dbReference>
<dbReference type="RefSeq" id="WP_011992592.1">
    <property type="nucleotide sequence ID" value="NC_009715.2"/>
</dbReference>
<dbReference type="InterPro" id="IPR058240">
    <property type="entry name" value="rSAM_sf"/>
</dbReference>
<keyword evidence="6" id="KW-0411">Iron-sulfur</keyword>
<name>A7GZU6_CAMC5</name>
<dbReference type="Pfam" id="PF04055">
    <property type="entry name" value="Radical_SAM"/>
    <property type="match status" value="1"/>
</dbReference>
<dbReference type="SUPFAM" id="SSF102114">
    <property type="entry name" value="Radical SAM enzymes"/>
    <property type="match status" value="1"/>
</dbReference>
<reference evidence="8" key="1">
    <citation type="submission" date="2016-07" db="EMBL/GenBank/DDBJ databases">
        <title>Comparative genomics of the Campylobacter concisus group.</title>
        <authorList>
            <person name="Miller W.G."/>
            <person name="Yee E."/>
            <person name="Chapman M.H."/>
            <person name="Huynh S."/>
            <person name="Bono J.L."/>
            <person name="On S.L.W."/>
            <person name="StLeger J."/>
            <person name="Foster G."/>
            <person name="Parker C.T."/>
        </authorList>
    </citation>
    <scope>NUCLEOTIDE SEQUENCE</scope>
    <source>
        <strain evidence="8">525.92</strain>
    </source>
</reference>
<dbReference type="Gene3D" id="3.20.20.70">
    <property type="entry name" value="Aldolase class I"/>
    <property type="match status" value="1"/>
</dbReference>
<dbReference type="AlphaFoldDB" id="A7GZU6"/>
<evidence type="ECO:0000313" key="9">
    <source>
        <dbReference type="Proteomes" id="UP000006380"/>
    </source>
</evidence>
<dbReference type="SFLD" id="SFLDG01083">
    <property type="entry name" value="Uncharacterised_Radical_SAM_Su"/>
    <property type="match status" value="1"/>
</dbReference>
<evidence type="ECO:0000256" key="5">
    <source>
        <dbReference type="ARBA" id="ARBA00023004"/>
    </source>
</evidence>
<evidence type="ECO:0000259" key="7">
    <source>
        <dbReference type="PROSITE" id="PS51918"/>
    </source>
</evidence>
<dbReference type="GO" id="GO:0046872">
    <property type="term" value="F:metal ion binding"/>
    <property type="evidence" value="ECO:0007669"/>
    <property type="project" value="UniProtKB-KW"/>
</dbReference>
<dbReference type="CDD" id="cd01335">
    <property type="entry name" value="Radical_SAM"/>
    <property type="match status" value="1"/>
</dbReference>
<dbReference type="SFLD" id="SFLDS00029">
    <property type="entry name" value="Radical_SAM"/>
    <property type="match status" value="1"/>
</dbReference>
<dbReference type="Proteomes" id="UP000006380">
    <property type="component" value="Chromosome"/>
</dbReference>
<evidence type="ECO:0000256" key="4">
    <source>
        <dbReference type="ARBA" id="ARBA00022723"/>
    </source>
</evidence>
<evidence type="ECO:0000256" key="6">
    <source>
        <dbReference type="ARBA" id="ARBA00023014"/>
    </source>
</evidence>
<sequence length="300" mass="33367">MVFGPINSRRFGMSLGIDLSVGQKCCNFDCIYCELSGAKTTDKIANEPPILQIISEVKAALREHENIDVITLTANGEPTLYTNLKELIAQLNLIKGGAKLLILSNATGALKPEVCDALMGLDIVKFSLDSALQKTFKKIDRGQKGLMVDDIIEAIAKFRREFKGQLVLEVLVVKGFNDTFAEFEALNLAINKIRPVRVDISTIDRPPAYPVKGVDSELLHELAEHIKNVPCVIASAKSSDKVMEFSKDEILELLARRPQSQKNVQENFSELSRQNLSELLDDGKVYKTQVAGVWFYKVRI</sequence>
<dbReference type="HOGENOM" id="CLU_058377_0_1_7"/>
<keyword evidence="2" id="KW-0004">4Fe-4S</keyword>
<dbReference type="STRING" id="360105.CCV52592_1472"/>
<gene>
    <name evidence="8" type="ORF">CCV52592_1472</name>
</gene>
<evidence type="ECO:0000256" key="2">
    <source>
        <dbReference type="ARBA" id="ARBA00022485"/>
    </source>
</evidence>
<accession>A7GZU6</accession>
<protein>
    <submittedName>
        <fullName evidence="8">Wyosine [tRNA(Phe)-imidazoG37] synthetase, radical SAM superfamily</fullName>
    </submittedName>
</protein>
<dbReference type="InterPro" id="IPR040084">
    <property type="entry name" value="GTPase_Obg"/>
</dbReference>
<dbReference type="OrthoDB" id="9800840at2"/>
<organism evidence="8 9">
    <name type="scientific">Campylobacter curvus (strain 525.92)</name>
    <dbReference type="NCBI Taxonomy" id="360105"/>
    <lineage>
        <taxon>Bacteria</taxon>
        <taxon>Pseudomonadati</taxon>
        <taxon>Campylobacterota</taxon>
        <taxon>Epsilonproteobacteria</taxon>
        <taxon>Campylobacterales</taxon>
        <taxon>Campylobacteraceae</taxon>
        <taxon>Campylobacter</taxon>
    </lineage>
</organism>
<evidence type="ECO:0000256" key="1">
    <source>
        <dbReference type="ARBA" id="ARBA00001966"/>
    </source>
</evidence>
<dbReference type="PANTHER" id="PTHR43787">
    <property type="entry name" value="FEMO COFACTOR BIOSYNTHESIS PROTEIN NIFB-RELATED"/>
    <property type="match status" value="1"/>
</dbReference>
<dbReference type="PROSITE" id="PS51918">
    <property type="entry name" value="RADICAL_SAM"/>
    <property type="match status" value="1"/>
</dbReference>
<keyword evidence="4" id="KW-0479">Metal-binding</keyword>
<proteinExistence type="predicted"/>